<feature type="domain" description="Auxiliary Activity family 9 catalytic" evidence="17">
    <location>
        <begin position="71"/>
        <end position="268"/>
    </location>
</feature>
<dbReference type="InterPro" id="IPR049892">
    <property type="entry name" value="AA9"/>
</dbReference>
<gene>
    <name evidence="18" type="ORF">M422DRAFT_35388</name>
</gene>
<evidence type="ECO:0000256" key="16">
    <source>
        <dbReference type="SAM" id="Phobius"/>
    </source>
</evidence>
<dbReference type="EC" id="1.14.99.56" evidence="15"/>
<dbReference type="PANTHER" id="PTHR33353">
    <property type="entry name" value="PUTATIVE (AFU_ORTHOLOGUE AFUA_1G12560)-RELATED"/>
    <property type="match status" value="1"/>
</dbReference>
<evidence type="ECO:0000256" key="5">
    <source>
        <dbReference type="ARBA" id="ARBA00022729"/>
    </source>
</evidence>
<comment type="subcellular location">
    <subcellularLocation>
        <location evidence="2">Secreted</location>
    </subcellularLocation>
</comment>
<dbReference type="GO" id="GO:0046872">
    <property type="term" value="F:metal ion binding"/>
    <property type="evidence" value="ECO:0007669"/>
    <property type="project" value="UniProtKB-KW"/>
</dbReference>
<keyword evidence="12" id="KW-0624">Polysaccharide degradation</keyword>
<dbReference type="GO" id="GO:0030245">
    <property type="term" value="P:cellulose catabolic process"/>
    <property type="evidence" value="ECO:0007669"/>
    <property type="project" value="UniProtKB-KW"/>
</dbReference>
<keyword evidence="3" id="KW-0964">Secreted</keyword>
<evidence type="ECO:0000259" key="17">
    <source>
        <dbReference type="Pfam" id="PF03443"/>
    </source>
</evidence>
<keyword evidence="16" id="KW-1133">Transmembrane helix</keyword>
<evidence type="ECO:0000256" key="11">
    <source>
        <dbReference type="ARBA" id="ARBA00023277"/>
    </source>
</evidence>
<evidence type="ECO:0000256" key="7">
    <source>
        <dbReference type="ARBA" id="ARBA00023002"/>
    </source>
</evidence>
<dbReference type="GO" id="GO:0005576">
    <property type="term" value="C:extracellular region"/>
    <property type="evidence" value="ECO:0007669"/>
    <property type="project" value="UniProtKB-SubCell"/>
</dbReference>
<keyword evidence="7" id="KW-0560">Oxidoreductase</keyword>
<accession>A0A0C9V8W4</accession>
<keyword evidence="6" id="KW-0136">Cellulose degradation</keyword>
<keyword evidence="4" id="KW-0479">Metal-binding</keyword>
<keyword evidence="16" id="KW-0472">Membrane</keyword>
<dbReference type="AlphaFoldDB" id="A0A0C9V8W4"/>
<sequence>MRRQTFFSSRLGWPISTRNVDRVVVFTSSTTLPSSSTTSFTRPGDISRVVMKSLFFFVVAAAAYITSAVAHYTFPNLIVNDEVTGDWKYVRRTNNWQSRIPVKGVTGPEFRCFNTEINEPSETVTVSAGSTLGFKAEQSLYHAGVINIYMAKAPGNVADWDGDGEVWFKVYELPAITDGGNSMRFPAQGIDRVTFTIPPNLPDGEYLVRLENIALHLAETYGGTESFISCGQVKVVNGGNGEPGPKVAFPGAYSGYEPGVLINIYPPYPASYEMPGPDVWTG</sequence>
<dbReference type="GO" id="GO:0004497">
    <property type="term" value="F:monooxygenase activity"/>
    <property type="evidence" value="ECO:0007669"/>
    <property type="project" value="UniProtKB-KW"/>
</dbReference>
<evidence type="ECO:0000256" key="8">
    <source>
        <dbReference type="ARBA" id="ARBA00023008"/>
    </source>
</evidence>
<dbReference type="Gene3D" id="2.70.50.70">
    <property type="match status" value="1"/>
</dbReference>
<dbReference type="OrthoDB" id="3496539at2759"/>
<dbReference type="InterPro" id="IPR005103">
    <property type="entry name" value="AA9_LPMO"/>
</dbReference>
<comment type="similarity">
    <text evidence="13">Belongs to the polysaccharide monooxygenase AA9 family.</text>
</comment>
<protein>
    <recommendedName>
        <fullName evidence="15">lytic cellulose monooxygenase (C4-dehydrogenating)</fullName>
        <ecNumber evidence="15">1.14.99.56</ecNumber>
    </recommendedName>
</protein>
<keyword evidence="19" id="KW-1185">Reference proteome</keyword>
<feature type="transmembrane region" description="Helical" evidence="16">
    <location>
        <begin position="54"/>
        <end position="74"/>
    </location>
</feature>
<keyword evidence="11" id="KW-0119">Carbohydrate metabolism</keyword>
<keyword evidence="9 18" id="KW-0503">Monooxygenase</keyword>
<organism evidence="18 19">
    <name type="scientific">Sphaerobolus stellatus (strain SS14)</name>
    <dbReference type="NCBI Taxonomy" id="990650"/>
    <lineage>
        <taxon>Eukaryota</taxon>
        <taxon>Fungi</taxon>
        <taxon>Dikarya</taxon>
        <taxon>Basidiomycota</taxon>
        <taxon>Agaricomycotina</taxon>
        <taxon>Agaricomycetes</taxon>
        <taxon>Phallomycetidae</taxon>
        <taxon>Geastrales</taxon>
        <taxon>Sphaerobolaceae</taxon>
        <taxon>Sphaerobolus</taxon>
    </lineage>
</organism>
<evidence type="ECO:0000256" key="4">
    <source>
        <dbReference type="ARBA" id="ARBA00022723"/>
    </source>
</evidence>
<dbReference type="Proteomes" id="UP000054279">
    <property type="component" value="Unassembled WGS sequence"/>
</dbReference>
<reference evidence="18 19" key="1">
    <citation type="submission" date="2014-06" db="EMBL/GenBank/DDBJ databases">
        <title>Evolutionary Origins and Diversification of the Mycorrhizal Mutualists.</title>
        <authorList>
            <consortium name="DOE Joint Genome Institute"/>
            <consortium name="Mycorrhizal Genomics Consortium"/>
            <person name="Kohler A."/>
            <person name="Kuo A."/>
            <person name="Nagy L.G."/>
            <person name="Floudas D."/>
            <person name="Copeland A."/>
            <person name="Barry K.W."/>
            <person name="Cichocki N."/>
            <person name="Veneault-Fourrey C."/>
            <person name="LaButti K."/>
            <person name="Lindquist E.A."/>
            <person name="Lipzen A."/>
            <person name="Lundell T."/>
            <person name="Morin E."/>
            <person name="Murat C."/>
            <person name="Riley R."/>
            <person name="Ohm R."/>
            <person name="Sun H."/>
            <person name="Tunlid A."/>
            <person name="Henrissat B."/>
            <person name="Grigoriev I.V."/>
            <person name="Hibbett D.S."/>
            <person name="Martin F."/>
        </authorList>
    </citation>
    <scope>NUCLEOTIDE SEQUENCE [LARGE SCALE GENOMIC DNA]</scope>
    <source>
        <strain evidence="18 19">SS14</strain>
    </source>
</reference>
<name>A0A0C9V8W4_SPHS4</name>
<evidence type="ECO:0000256" key="3">
    <source>
        <dbReference type="ARBA" id="ARBA00022525"/>
    </source>
</evidence>
<dbReference type="HOGENOM" id="CLU_031730_4_2_1"/>
<dbReference type="Pfam" id="PF03443">
    <property type="entry name" value="AA9"/>
    <property type="match status" value="1"/>
</dbReference>
<keyword evidence="16" id="KW-0812">Transmembrane</keyword>
<keyword evidence="8" id="KW-0186">Copper</keyword>
<dbReference type="CDD" id="cd21175">
    <property type="entry name" value="LPMO_AA9"/>
    <property type="match status" value="1"/>
</dbReference>
<evidence type="ECO:0000313" key="19">
    <source>
        <dbReference type="Proteomes" id="UP000054279"/>
    </source>
</evidence>
<dbReference type="EMBL" id="KN837208">
    <property type="protein sequence ID" value="KIJ33766.1"/>
    <property type="molecule type" value="Genomic_DNA"/>
</dbReference>
<comment type="cofactor">
    <cofactor evidence="1">
        <name>Cu(2+)</name>
        <dbReference type="ChEBI" id="CHEBI:29036"/>
    </cofactor>
</comment>
<proteinExistence type="inferred from homology"/>
<evidence type="ECO:0000256" key="13">
    <source>
        <dbReference type="ARBA" id="ARBA00044502"/>
    </source>
</evidence>
<evidence type="ECO:0000256" key="14">
    <source>
        <dbReference type="ARBA" id="ARBA00045077"/>
    </source>
</evidence>
<evidence type="ECO:0000256" key="2">
    <source>
        <dbReference type="ARBA" id="ARBA00004613"/>
    </source>
</evidence>
<evidence type="ECO:0000256" key="1">
    <source>
        <dbReference type="ARBA" id="ARBA00001973"/>
    </source>
</evidence>
<dbReference type="PANTHER" id="PTHR33353:SF10">
    <property type="entry name" value="ENDO-BETA-1,4-GLUCANASE D"/>
    <property type="match status" value="1"/>
</dbReference>
<comment type="catalytic activity">
    <reaction evidence="14">
        <text>[(1-&gt;4)-beta-D-glucosyl]n+m + reduced acceptor + O2 = 4-dehydro-beta-D-glucosyl-[(1-&gt;4)-beta-D-glucosyl]n-1 + [(1-&gt;4)-beta-D-glucosyl]m + acceptor + H2O.</text>
        <dbReference type="EC" id="1.14.99.56"/>
    </reaction>
</comment>
<evidence type="ECO:0000256" key="12">
    <source>
        <dbReference type="ARBA" id="ARBA00023326"/>
    </source>
</evidence>
<evidence type="ECO:0000256" key="10">
    <source>
        <dbReference type="ARBA" id="ARBA00023157"/>
    </source>
</evidence>
<keyword evidence="5" id="KW-0732">Signal</keyword>
<evidence type="ECO:0000256" key="6">
    <source>
        <dbReference type="ARBA" id="ARBA00023001"/>
    </source>
</evidence>
<evidence type="ECO:0000256" key="9">
    <source>
        <dbReference type="ARBA" id="ARBA00023033"/>
    </source>
</evidence>
<keyword evidence="10" id="KW-1015">Disulfide bond</keyword>
<evidence type="ECO:0000256" key="15">
    <source>
        <dbReference type="ARBA" id="ARBA00047174"/>
    </source>
</evidence>
<evidence type="ECO:0000313" key="18">
    <source>
        <dbReference type="EMBL" id="KIJ33766.1"/>
    </source>
</evidence>